<accession>A0A402CZ94</accession>
<dbReference type="SUPFAM" id="SSF49785">
    <property type="entry name" value="Galactose-binding domain-like"/>
    <property type="match status" value="2"/>
</dbReference>
<dbReference type="Pfam" id="PF17132">
    <property type="entry name" value="Glyco_hydro_106"/>
    <property type="match status" value="2"/>
</dbReference>
<dbReference type="PANTHER" id="PTHR43817:SF1">
    <property type="entry name" value="HYDROLASE, FAMILY 43, PUTATIVE (AFU_ORTHOLOGUE AFUA_3G01660)-RELATED"/>
    <property type="match status" value="1"/>
</dbReference>
<evidence type="ECO:0000256" key="2">
    <source>
        <dbReference type="ARBA" id="ARBA00022801"/>
    </source>
</evidence>
<dbReference type="PANTHER" id="PTHR43817">
    <property type="entry name" value="GLYCOSYL HYDROLASE"/>
    <property type="match status" value="1"/>
</dbReference>
<dbReference type="Proteomes" id="UP000287394">
    <property type="component" value="Chromosome"/>
</dbReference>
<dbReference type="InterPro" id="IPR008979">
    <property type="entry name" value="Galactose-bd-like_sf"/>
</dbReference>
<dbReference type="RefSeq" id="WP_119322627.1">
    <property type="nucleotide sequence ID" value="NZ_AP025739.1"/>
</dbReference>
<dbReference type="NCBIfam" id="NF045579">
    <property type="entry name" value="rhamnoside_JR"/>
    <property type="match status" value="1"/>
</dbReference>
<organism evidence="3 4">
    <name type="scientific">Capsulimonas corticalis</name>
    <dbReference type="NCBI Taxonomy" id="2219043"/>
    <lineage>
        <taxon>Bacteria</taxon>
        <taxon>Bacillati</taxon>
        <taxon>Armatimonadota</taxon>
        <taxon>Armatimonadia</taxon>
        <taxon>Capsulimonadales</taxon>
        <taxon>Capsulimonadaceae</taxon>
        <taxon>Capsulimonas</taxon>
    </lineage>
</organism>
<gene>
    <name evidence="3" type="ORF">CCAX7_15420</name>
</gene>
<dbReference type="GO" id="GO:0016787">
    <property type="term" value="F:hydrolase activity"/>
    <property type="evidence" value="ECO:0007669"/>
    <property type="project" value="UniProtKB-KW"/>
</dbReference>
<proteinExistence type="predicted"/>
<reference evidence="3 4" key="1">
    <citation type="journal article" date="2019" name="Int. J. Syst. Evol. Microbiol.">
        <title>Capsulimonas corticalis gen. nov., sp. nov., an aerobic capsulated bacterium, of a novel bacterial order, Capsulimonadales ord. nov., of the class Armatimonadia of the phylum Armatimonadetes.</title>
        <authorList>
            <person name="Li J."/>
            <person name="Kudo C."/>
            <person name="Tonouchi A."/>
        </authorList>
    </citation>
    <scope>NUCLEOTIDE SEQUENCE [LARGE SCALE GENOMIC DNA]</scope>
    <source>
        <strain evidence="3 4">AX-7</strain>
    </source>
</reference>
<dbReference type="AlphaFoldDB" id="A0A402CZ94"/>
<evidence type="ECO:0000313" key="3">
    <source>
        <dbReference type="EMBL" id="BDI29491.1"/>
    </source>
</evidence>
<dbReference type="EMBL" id="AP025739">
    <property type="protein sequence ID" value="BDI29491.1"/>
    <property type="molecule type" value="Genomic_DNA"/>
</dbReference>
<protein>
    <submittedName>
        <fullName evidence="3">Uncharacterized protein</fullName>
    </submittedName>
</protein>
<evidence type="ECO:0000256" key="1">
    <source>
        <dbReference type="ARBA" id="ARBA00022729"/>
    </source>
</evidence>
<keyword evidence="1" id="KW-0732">Signal</keyword>
<sequence length="1145" mass="124360">MIETHRLTHFGLAIVLALAGGAPIGARAAHPDTLRQSFVTPPDTAKPWVYWFFMDGNETQRGMRADLEALQKAGIGGVIRMDVNLGVPKGPVAFMSPEWRDNFVYGVREAKRLGLQFSLETGPGWCGDGGPWIKPEESMQHLVASETTVAGPAHFDELLPRPKPRPPFFGEGTMTEEGRRQWLDFYQDVSVVAFPTPAGNARIDDVDSKAFYYRGSVSSGQVPWQFDPPAGASVPGDQCIPAAKVIELTAKLGADGRLSWDVPAGNWTIMRFGRTTTGQTTRPAPDAGLGFESDKFDREGVAAQFDAFVGNLLGAVGPKYYGGSAGLTMLHFDSWEVSSQNWSARFRQEFTQRRGYDPAPYLPVMTGHIVGSRERSERFLWDLRQTASDLIVGVHARYLADYAHQHGLTLSVEPYDLNPSADMDLGGMADLPMCEFWSNHYALPSNYSCIEVVSVAHTNGRKIVGAESFTAAPNQDWRQFPGVMKEQLDWALCAGINKFVIHRSQHQPDMDKFPGMMMGPYGVNWERTQTWWDMAPAFHRYIARCCQMLRQGLPVSDILYVTPEGAPQVFAAPDDALTTSLDANLLPDHKGYGFDGCSPLNLIAHAKTRGGRIVFPDGMSYRVLVLPHWDTMTPALLRKVTQLVEDGAVVIGAPPSKSPSLANYPACDAEVQSLAAHLWGAAPYAAARAVGRGRVLLDTGQGTNSANLSDAQWIWFDEGDPARDAPAGARYFRKTIEILAGRKIKSAVVTMSADNSFALSVNGRAAGGGLAWSTPAALDISKSLKPGKNAIGVTAVNDAGTAGANPAGLIGKIEIEYADGERQTVVTDAGWTASQTAMGEFTAAKVLGPYGMGPWGASARRTTVYQNYAATAAQVRGLGIAPDFSSGKPIRYIHRHLPDGELYFIANKSGQAITTRGVFRVAGLQPEWWDALSGSSRRLGEYSAAHGLTTIPIRLGPFESGFVLFRKPTMGTAMSAENFPQYRTLMTLIKPWSVAFDPQWGGPAHIDFARLDDWSKRPETDIQHYSGKAIYTTTFDAPRTALQASSAALSLGDVKNLAAVRLNGRDLGIVWCAPWRVSIPAGVLKPAGNTLEVTVANLWVNRLIGDSGKPEAQRLTSVTYNNYHPDSPLEPSGLLGPVTLQSIKQ</sequence>
<evidence type="ECO:0000313" key="4">
    <source>
        <dbReference type="Proteomes" id="UP000287394"/>
    </source>
</evidence>
<dbReference type="KEGG" id="ccot:CCAX7_15420"/>
<keyword evidence="4" id="KW-1185">Reference proteome</keyword>
<dbReference type="Gene3D" id="2.60.120.260">
    <property type="entry name" value="Galactose-binding domain-like"/>
    <property type="match status" value="2"/>
</dbReference>
<name>A0A402CZ94_9BACT</name>
<keyword evidence="2" id="KW-0378">Hydrolase</keyword>
<dbReference type="OrthoDB" id="9761519at2"/>